<feature type="non-terminal residue" evidence="2">
    <location>
        <position position="1"/>
    </location>
</feature>
<name>A0ABU6ID21_9ENTR</name>
<dbReference type="InterPro" id="IPR041597">
    <property type="entry name" value="Ldt_C"/>
</dbReference>
<protein>
    <recommendedName>
        <fullName evidence="1">L,D-transpeptidase C-terminal domain-containing protein</fullName>
    </recommendedName>
</protein>
<keyword evidence="3" id="KW-1185">Reference proteome</keyword>
<evidence type="ECO:0000259" key="1">
    <source>
        <dbReference type="Pfam" id="PF17969"/>
    </source>
</evidence>
<proteinExistence type="predicted"/>
<dbReference type="EMBL" id="JAYMCU010000174">
    <property type="protein sequence ID" value="MEC3939440.1"/>
    <property type="molecule type" value="Genomic_DNA"/>
</dbReference>
<dbReference type="Proteomes" id="UP001357437">
    <property type="component" value="Unassembled WGS sequence"/>
</dbReference>
<evidence type="ECO:0000313" key="3">
    <source>
        <dbReference type="Proteomes" id="UP001357437"/>
    </source>
</evidence>
<accession>A0ABU6ID21</accession>
<gene>
    <name evidence="2" type="ORF">VOF76_25390</name>
</gene>
<feature type="domain" description="L,D-transpeptidase C-terminal" evidence="1">
    <location>
        <begin position="1"/>
        <end position="60"/>
    </location>
</feature>
<reference evidence="2 3" key="1">
    <citation type="submission" date="2024-01" db="EMBL/GenBank/DDBJ databases">
        <title>Comparative Genomics of Leclercia adecarboxylata Strains Isolated from Several Sources.</title>
        <authorList>
            <person name="Yescas-Zazueta V."/>
            <person name="Balbuena-Alonso M.G."/>
            <person name="Valencia D."/>
            <person name="Mendez-Pfeiffer P.A."/>
            <person name="Ballesteros-Monrreal M.G."/>
            <person name="Rocha-Gracia R.D.C."/>
            <person name="Barrios-Villa E."/>
        </authorList>
    </citation>
    <scope>NUCLEOTIDE SEQUENCE [LARGE SCALE GENOMIC DNA]</scope>
    <source>
        <strain evidence="2 3">33MEM</strain>
    </source>
</reference>
<organism evidence="2 3">
    <name type="scientific">Leclercia adecarboxylata</name>
    <dbReference type="NCBI Taxonomy" id="83655"/>
    <lineage>
        <taxon>Bacteria</taxon>
        <taxon>Pseudomonadati</taxon>
        <taxon>Pseudomonadota</taxon>
        <taxon>Gammaproteobacteria</taxon>
        <taxon>Enterobacterales</taxon>
        <taxon>Enterobacteriaceae</taxon>
        <taxon>Leclercia</taxon>
    </lineage>
</organism>
<dbReference type="Pfam" id="PF17969">
    <property type="entry name" value="Ldt_C"/>
    <property type="match status" value="1"/>
</dbReference>
<sequence length="75" mass="8083">GSRWVEVHEPLSRNRAEFESTNKVPLPITPGLRAQLNGADVDAVRVSGALERRSGMPVNVSFGAHTTPLVMTSSQ</sequence>
<comment type="caution">
    <text evidence="2">The sequence shown here is derived from an EMBL/GenBank/DDBJ whole genome shotgun (WGS) entry which is preliminary data.</text>
</comment>
<evidence type="ECO:0000313" key="2">
    <source>
        <dbReference type="EMBL" id="MEC3939440.1"/>
    </source>
</evidence>